<dbReference type="Pfam" id="PF01084">
    <property type="entry name" value="Ribosomal_S18"/>
    <property type="match status" value="1"/>
</dbReference>
<dbReference type="GO" id="GO:0003735">
    <property type="term" value="F:structural constituent of ribosome"/>
    <property type="evidence" value="ECO:0007669"/>
    <property type="project" value="InterPro"/>
</dbReference>
<evidence type="ECO:0000256" key="3">
    <source>
        <dbReference type="ARBA" id="ARBA00023274"/>
    </source>
</evidence>
<dbReference type="GO" id="GO:0006412">
    <property type="term" value="P:translation"/>
    <property type="evidence" value="ECO:0007669"/>
    <property type="project" value="InterPro"/>
</dbReference>
<dbReference type="AlphaFoldDB" id="E7C2B0"/>
<name>E7C2B0_9BACT</name>
<comment type="similarity">
    <text evidence="1 4">Belongs to the bacterial ribosomal protein bS18 family.</text>
</comment>
<keyword evidence="3 4" id="KW-0687">Ribonucleoprotein</keyword>
<dbReference type="EMBL" id="GU567959">
    <property type="protein sequence ID" value="ADI21584.1"/>
    <property type="molecule type" value="Genomic_DNA"/>
</dbReference>
<keyword evidence="2 4" id="KW-0689">Ribosomal protein</keyword>
<proteinExistence type="inferred from homology"/>
<sequence>MISDESIPAKSRNPENYTFLDKEALAKYTTDTGKILPRKYTGLTPMQQRKVSKLIKKARHMQLVR</sequence>
<dbReference type="Gene3D" id="4.10.640.10">
    <property type="entry name" value="Ribosomal protein S18"/>
    <property type="match status" value="1"/>
</dbReference>
<dbReference type="PANTHER" id="PTHR13479">
    <property type="entry name" value="30S RIBOSOMAL PROTEIN S18"/>
    <property type="match status" value="1"/>
</dbReference>
<accession>E7C2B0</accession>
<evidence type="ECO:0000313" key="5">
    <source>
        <dbReference type="EMBL" id="ADI21584.1"/>
    </source>
</evidence>
<dbReference type="InterPro" id="IPR001648">
    <property type="entry name" value="Ribosomal_bS18"/>
</dbReference>
<evidence type="ECO:0000256" key="4">
    <source>
        <dbReference type="RuleBase" id="RU003910"/>
    </source>
</evidence>
<dbReference type="PANTHER" id="PTHR13479:SF40">
    <property type="entry name" value="SMALL RIBOSOMAL SUBUNIT PROTEIN BS18M"/>
    <property type="match status" value="1"/>
</dbReference>
<reference evidence="5" key="1">
    <citation type="submission" date="2010-01" db="EMBL/GenBank/DDBJ databases">
        <title>Genome fragments of uncultured bacteria from the North Pacific subtropical Gyre.</title>
        <authorList>
            <person name="Pham V.D."/>
            <person name="Delong E.F."/>
        </authorList>
    </citation>
    <scope>NUCLEOTIDE SEQUENCE</scope>
</reference>
<dbReference type="GO" id="GO:0005840">
    <property type="term" value="C:ribosome"/>
    <property type="evidence" value="ECO:0007669"/>
    <property type="project" value="UniProtKB-KW"/>
</dbReference>
<dbReference type="SUPFAM" id="SSF46911">
    <property type="entry name" value="Ribosomal protein S18"/>
    <property type="match status" value="1"/>
</dbReference>
<protein>
    <recommendedName>
        <fullName evidence="6">30S ribosomal protein S18</fullName>
    </recommendedName>
</protein>
<evidence type="ECO:0008006" key="6">
    <source>
        <dbReference type="Google" id="ProtNLM"/>
    </source>
</evidence>
<dbReference type="NCBIfam" id="TIGR00165">
    <property type="entry name" value="S18"/>
    <property type="match status" value="1"/>
</dbReference>
<dbReference type="GO" id="GO:1990904">
    <property type="term" value="C:ribonucleoprotein complex"/>
    <property type="evidence" value="ECO:0007669"/>
    <property type="project" value="UniProtKB-KW"/>
</dbReference>
<dbReference type="PRINTS" id="PR00974">
    <property type="entry name" value="RIBOSOMALS18"/>
</dbReference>
<organism evidence="5">
    <name type="scientific">uncultured verrucomicrobium HF0070_35E03</name>
    <dbReference type="NCBI Taxonomy" id="723595"/>
    <lineage>
        <taxon>Bacteria</taxon>
        <taxon>Pseudomonadati</taxon>
        <taxon>Verrucomicrobiota</taxon>
        <taxon>environmental samples</taxon>
    </lineage>
</organism>
<evidence type="ECO:0000256" key="2">
    <source>
        <dbReference type="ARBA" id="ARBA00022980"/>
    </source>
</evidence>
<evidence type="ECO:0000256" key="1">
    <source>
        <dbReference type="ARBA" id="ARBA00005589"/>
    </source>
</evidence>
<dbReference type="InterPro" id="IPR036870">
    <property type="entry name" value="Ribosomal_bS18_sf"/>
</dbReference>
<dbReference type="GO" id="GO:0070181">
    <property type="term" value="F:small ribosomal subunit rRNA binding"/>
    <property type="evidence" value="ECO:0007669"/>
    <property type="project" value="TreeGrafter"/>
</dbReference>